<sequence length="66" mass="7517">MPLGPPGEMEAEEEYQQLQAEVNRLRGIIDEAMNRIDLDWDWECGDSLANIRFILDGAQQRGLNNA</sequence>
<reference evidence="3" key="1">
    <citation type="submission" date="2020-03" db="EMBL/GenBank/DDBJ databases">
        <title>The deep terrestrial virosphere.</title>
        <authorList>
            <person name="Holmfeldt K."/>
            <person name="Nilsson E."/>
            <person name="Simone D."/>
            <person name="Lopez-Fernandez M."/>
            <person name="Wu X."/>
            <person name="de Brujin I."/>
            <person name="Lundin D."/>
            <person name="Andersson A."/>
            <person name="Bertilsson S."/>
            <person name="Dopson M."/>
        </authorList>
    </citation>
    <scope>NUCLEOTIDE SEQUENCE</scope>
    <source>
        <strain evidence="3">MM415B00478</strain>
    </source>
</reference>
<organism evidence="3">
    <name type="scientific">viral metagenome</name>
    <dbReference type="NCBI Taxonomy" id="1070528"/>
    <lineage>
        <taxon>unclassified sequences</taxon>
        <taxon>metagenomes</taxon>
        <taxon>organismal metagenomes</taxon>
    </lineage>
</organism>
<dbReference type="AlphaFoldDB" id="A0A6M3J415"/>
<protein>
    <recommendedName>
        <fullName evidence="2">HalX domain-containing protein</fullName>
    </recommendedName>
</protein>
<dbReference type="InterPro" id="IPR013971">
    <property type="entry name" value="HalX_domain"/>
</dbReference>
<evidence type="ECO:0000259" key="2">
    <source>
        <dbReference type="Pfam" id="PF08663"/>
    </source>
</evidence>
<proteinExistence type="predicted"/>
<dbReference type="EMBL" id="MT141523">
    <property type="protein sequence ID" value="QJA64616.1"/>
    <property type="molecule type" value="Genomic_DNA"/>
</dbReference>
<evidence type="ECO:0000256" key="1">
    <source>
        <dbReference type="SAM" id="Coils"/>
    </source>
</evidence>
<keyword evidence="1" id="KW-0175">Coiled coil</keyword>
<evidence type="ECO:0000313" key="3">
    <source>
        <dbReference type="EMBL" id="QJA64616.1"/>
    </source>
</evidence>
<accession>A0A6M3J415</accession>
<feature type="domain" description="HalX" evidence="2">
    <location>
        <begin position="6"/>
        <end position="38"/>
    </location>
</feature>
<dbReference type="Pfam" id="PF08663">
    <property type="entry name" value="HalX"/>
    <property type="match status" value="1"/>
</dbReference>
<name>A0A6M3J415_9ZZZZ</name>
<feature type="coiled-coil region" evidence="1">
    <location>
        <begin position="8"/>
        <end position="35"/>
    </location>
</feature>
<gene>
    <name evidence="3" type="ORF">MM415B00478_0013</name>
</gene>